<proteinExistence type="predicted"/>
<dbReference type="EMBL" id="CAJFDI010000006">
    <property type="protein sequence ID" value="CAD5233902.1"/>
    <property type="molecule type" value="Genomic_DNA"/>
</dbReference>
<dbReference type="PROSITE" id="PS51670">
    <property type="entry name" value="SHKT"/>
    <property type="match status" value="1"/>
</dbReference>
<evidence type="ECO:0000313" key="7">
    <source>
        <dbReference type="WBParaSite" id="BXY_1377400.1"/>
    </source>
</evidence>
<feature type="domain" description="ShKT" evidence="3">
    <location>
        <begin position="29"/>
        <end position="67"/>
    </location>
</feature>
<dbReference type="InterPro" id="IPR003582">
    <property type="entry name" value="ShKT_dom"/>
</dbReference>
<evidence type="ECO:0000256" key="1">
    <source>
        <dbReference type="PROSITE-ProRule" id="PRU01005"/>
    </source>
</evidence>
<feature type="compositionally biased region" description="Basic and acidic residues" evidence="2">
    <location>
        <begin position="71"/>
        <end position="128"/>
    </location>
</feature>
<comment type="caution">
    <text evidence="1">Lacks conserved residue(s) required for the propagation of feature annotation.</text>
</comment>
<dbReference type="SMR" id="A0A1I7SL42"/>
<sequence>MQEYCASKMHFNFLRETCPYTCQQCHNDCKDNVACEAIKRIGGCDRTTTRYDWGIIQRWCPRSCGLCKDKNRDPNKKQKEAEDKKKAQDAKKKAAEDAKKKAVEDARKRDEEAKKKAEGKRKAAEEAKKKAKEGKKKEEKSKNCESSSDLVYVDMPNFDKLIKQKGDWNIEETTCIDGIKFRVIPRKTACGQPDGCLQAAVVASDDRSAKWATAAEVTFYVINSDPLKTIEVGREATLSQDAKSLDGDILAPLDDLVDGNRGFIRDNTVTVLVKIVLSEVKGG</sequence>
<dbReference type="EMBL" id="CAJFCV020000006">
    <property type="protein sequence ID" value="CAG9129361.1"/>
    <property type="molecule type" value="Genomic_DNA"/>
</dbReference>
<dbReference type="AlphaFoldDB" id="A0A1I7SL42"/>
<evidence type="ECO:0000313" key="6">
    <source>
        <dbReference type="Proteomes" id="UP000659654"/>
    </source>
</evidence>
<dbReference type="Gene3D" id="2.60.210.10">
    <property type="entry name" value="Apoptosis, Tumor Necrosis Factor Receptor Associated Protein 2, Chain A"/>
    <property type="match status" value="1"/>
</dbReference>
<protein>
    <submittedName>
        <fullName evidence="4">(pine wood nematode) hypothetical protein</fullName>
    </submittedName>
    <submittedName>
        <fullName evidence="7">ShKT domain-containing protein</fullName>
    </submittedName>
</protein>
<evidence type="ECO:0000259" key="3">
    <source>
        <dbReference type="PROSITE" id="PS51670"/>
    </source>
</evidence>
<dbReference type="Pfam" id="PF01549">
    <property type="entry name" value="ShK"/>
    <property type="match status" value="2"/>
</dbReference>
<dbReference type="InterPro" id="IPR008974">
    <property type="entry name" value="TRAF-like"/>
</dbReference>
<dbReference type="Proteomes" id="UP000582659">
    <property type="component" value="Unassembled WGS sequence"/>
</dbReference>
<dbReference type="OrthoDB" id="5974165at2759"/>
<gene>
    <name evidence="4" type="ORF">BXYJ_LOCUS13993</name>
</gene>
<dbReference type="Proteomes" id="UP000659654">
    <property type="component" value="Unassembled WGS sequence"/>
</dbReference>
<reference evidence="4" key="2">
    <citation type="submission" date="2020-09" db="EMBL/GenBank/DDBJ databases">
        <authorList>
            <person name="Kikuchi T."/>
        </authorList>
    </citation>
    <scope>NUCLEOTIDE SEQUENCE</scope>
    <source>
        <strain evidence="4">Ka4C1</strain>
    </source>
</reference>
<accession>A0A1I7SL42</accession>
<dbReference type="SUPFAM" id="SSF49599">
    <property type="entry name" value="TRAF domain-like"/>
    <property type="match status" value="1"/>
</dbReference>
<feature type="region of interest" description="Disordered" evidence="2">
    <location>
        <begin position="71"/>
        <end position="142"/>
    </location>
</feature>
<name>A0A1I7SL42_BURXY</name>
<reference evidence="7" key="1">
    <citation type="submission" date="2016-11" db="UniProtKB">
        <authorList>
            <consortium name="WormBaseParasite"/>
        </authorList>
    </citation>
    <scope>IDENTIFICATION</scope>
</reference>
<keyword evidence="6" id="KW-1185">Reference proteome</keyword>
<organism evidence="5 7">
    <name type="scientific">Bursaphelenchus xylophilus</name>
    <name type="common">Pinewood nematode worm</name>
    <name type="synonym">Aphelenchoides xylophilus</name>
    <dbReference type="NCBI Taxonomy" id="6326"/>
    <lineage>
        <taxon>Eukaryota</taxon>
        <taxon>Metazoa</taxon>
        <taxon>Ecdysozoa</taxon>
        <taxon>Nematoda</taxon>
        <taxon>Chromadorea</taxon>
        <taxon>Rhabditida</taxon>
        <taxon>Tylenchina</taxon>
        <taxon>Tylenchomorpha</taxon>
        <taxon>Aphelenchoidea</taxon>
        <taxon>Aphelenchoididae</taxon>
        <taxon>Bursaphelenchus</taxon>
    </lineage>
</organism>
<evidence type="ECO:0000256" key="2">
    <source>
        <dbReference type="SAM" id="MobiDB-lite"/>
    </source>
</evidence>
<dbReference type="Proteomes" id="UP000095284">
    <property type="component" value="Unplaced"/>
</dbReference>
<dbReference type="WBParaSite" id="BXY_1377400.1">
    <property type="protein sequence ID" value="BXY_1377400.1"/>
    <property type="gene ID" value="BXY_1377400"/>
</dbReference>
<evidence type="ECO:0000313" key="5">
    <source>
        <dbReference type="Proteomes" id="UP000095284"/>
    </source>
</evidence>
<evidence type="ECO:0000313" key="4">
    <source>
        <dbReference type="EMBL" id="CAD5233902.1"/>
    </source>
</evidence>